<dbReference type="EMBL" id="MU003773">
    <property type="protein sequence ID" value="KAF2724057.1"/>
    <property type="molecule type" value="Genomic_DNA"/>
</dbReference>
<dbReference type="Proteomes" id="UP000799441">
    <property type="component" value="Unassembled WGS sequence"/>
</dbReference>
<feature type="region of interest" description="Disordered" evidence="1">
    <location>
        <begin position="374"/>
        <end position="396"/>
    </location>
</feature>
<evidence type="ECO:0000256" key="1">
    <source>
        <dbReference type="SAM" id="MobiDB-lite"/>
    </source>
</evidence>
<keyword evidence="3" id="KW-1185">Reference proteome</keyword>
<protein>
    <submittedName>
        <fullName evidence="2">Uncharacterized protein</fullName>
    </submittedName>
</protein>
<comment type="caution">
    <text evidence="2">The sequence shown here is derived from an EMBL/GenBank/DDBJ whole genome shotgun (WGS) entry which is preliminary data.</text>
</comment>
<organism evidence="2 3">
    <name type="scientific">Polychaeton citri CBS 116435</name>
    <dbReference type="NCBI Taxonomy" id="1314669"/>
    <lineage>
        <taxon>Eukaryota</taxon>
        <taxon>Fungi</taxon>
        <taxon>Dikarya</taxon>
        <taxon>Ascomycota</taxon>
        <taxon>Pezizomycotina</taxon>
        <taxon>Dothideomycetes</taxon>
        <taxon>Dothideomycetidae</taxon>
        <taxon>Capnodiales</taxon>
        <taxon>Capnodiaceae</taxon>
        <taxon>Polychaeton</taxon>
    </lineage>
</organism>
<evidence type="ECO:0000313" key="2">
    <source>
        <dbReference type="EMBL" id="KAF2724057.1"/>
    </source>
</evidence>
<dbReference type="AlphaFoldDB" id="A0A9P4QG25"/>
<name>A0A9P4QG25_9PEZI</name>
<reference evidence="2" key="1">
    <citation type="journal article" date="2020" name="Stud. Mycol.">
        <title>101 Dothideomycetes genomes: a test case for predicting lifestyles and emergence of pathogens.</title>
        <authorList>
            <person name="Haridas S."/>
            <person name="Albert R."/>
            <person name="Binder M."/>
            <person name="Bloem J."/>
            <person name="Labutti K."/>
            <person name="Salamov A."/>
            <person name="Andreopoulos B."/>
            <person name="Baker S."/>
            <person name="Barry K."/>
            <person name="Bills G."/>
            <person name="Bluhm B."/>
            <person name="Cannon C."/>
            <person name="Castanera R."/>
            <person name="Culley D."/>
            <person name="Daum C."/>
            <person name="Ezra D."/>
            <person name="Gonzalez J."/>
            <person name="Henrissat B."/>
            <person name="Kuo A."/>
            <person name="Liang C."/>
            <person name="Lipzen A."/>
            <person name="Lutzoni F."/>
            <person name="Magnuson J."/>
            <person name="Mondo S."/>
            <person name="Nolan M."/>
            <person name="Ohm R."/>
            <person name="Pangilinan J."/>
            <person name="Park H.-J."/>
            <person name="Ramirez L."/>
            <person name="Alfaro M."/>
            <person name="Sun H."/>
            <person name="Tritt A."/>
            <person name="Yoshinaga Y."/>
            <person name="Zwiers L.-H."/>
            <person name="Turgeon B."/>
            <person name="Goodwin S."/>
            <person name="Spatafora J."/>
            <person name="Crous P."/>
            <person name="Grigoriev I."/>
        </authorList>
    </citation>
    <scope>NUCLEOTIDE SEQUENCE</scope>
    <source>
        <strain evidence="2">CBS 116435</strain>
    </source>
</reference>
<gene>
    <name evidence="2" type="ORF">K431DRAFT_291962</name>
</gene>
<evidence type="ECO:0000313" key="3">
    <source>
        <dbReference type="Proteomes" id="UP000799441"/>
    </source>
</evidence>
<proteinExistence type="predicted"/>
<sequence>MEIKAHSIGRRPPFVVERALAEPYEKSFAESQIERLIKQSGFTVWETEVVHRMAIMIRSLDTIMFPPSRPPAIWCLDSETDSVFVATVHWFIDCLIEGRNYWEGTLSRQLDDALQAKIYLPPLSVALDTEPAVISGLMQLWAIRLRFMGERISTNKIALFKHLYDHFHGNIWRQLSVLVEIEPNHPLTAFRRLLLPIHDGLGRLIDLLRDLEYVVGLLQREYDRCADRHQIYITLPGDAPEISHHTTGFIGWYVHKIDAKEEAKRKAKNRQRDMMNELPTFESTNIHFSERSVEYRGPDRNSNTSGSFSTIADAASTFGASKQPDWSKAASSINGDIYRASATEMRRADGLEYSQEGMVCDQLCEAVEQYQSDRPSSASITASHPAPAGQPCSRSQTSVRQLKGPLHDATVVAEVLPCVHHSSPSCQDLIQPNQPITTISDRVTDQAELHSVITSGISNNKTQEFCTFAPSKSADEEPTSSLYRSNAKEVSRITTGSCSEIKNKLAGMQLGHNKQVSICSSGLCVPGDEVRIRGFANAPASPLNSALPSPTTLLRRSNAQSCNTFEWEQRMLNGEIVRYRRPERGRGRASTIDDRTVDREEWLAKSRAGERMNDLLTPLQRKYTI</sequence>
<accession>A0A9P4QG25</accession>